<dbReference type="EMBL" id="AP028213">
    <property type="protein sequence ID" value="BEI89161.1"/>
    <property type="molecule type" value="Genomic_DNA"/>
</dbReference>
<feature type="domain" description="MSP" evidence="8">
    <location>
        <begin position="2"/>
        <end position="126"/>
    </location>
</feature>
<dbReference type="RefSeq" id="XP_060454427.1">
    <property type="nucleotide sequence ID" value="XM_060597543.1"/>
</dbReference>
<proteinExistence type="inferred from homology"/>
<evidence type="ECO:0000256" key="2">
    <source>
        <dbReference type="ARBA" id="ARBA00008932"/>
    </source>
</evidence>
<dbReference type="GO" id="GO:0005886">
    <property type="term" value="C:plasma membrane"/>
    <property type="evidence" value="ECO:0007669"/>
    <property type="project" value="TreeGrafter"/>
</dbReference>
<dbReference type="AlphaFoldDB" id="A0AA48IDQ2"/>
<dbReference type="InterPro" id="IPR000535">
    <property type="entry name" value="MSP_dom"/>
</dbReference>
<evidence type="ECO:0000256" key="5">
    <source>
        <dbReference type="ARBA" id="ARBA00023136"/>
    </source>
</evidence>
<reference evidence="9" key="1">
    <citation type="journal article" date="2023" name="BMC Genomics">
        <title>Chromosome-level genome assemblies of Cutaneotrichosporon spp. (Trichosporonales, Basidiomycota) reveal imbalanced evolution between nucleotide sequences and chromosome synteny.</title>
        <authorList>
            <person name="Kobayashi Y."/>
            <person name="Kayamori A."/>
            <person name="Aoki K."/>
            <person name="Shiwa Y."/>
            <person name="Matsutani M."/>
            <person name="Fujita N."/>
            <person name="Sugita T."/>
            <person name="Iwasaki W."/>
            <person name="Tanaka N."/>
            <person name="Takashima M."/>
        </authorList>
    </citation>
    <scope>NUCLEOTIDE SEQUENCE</scope>
    <source>
        <strain evidence="9">HIS019</strain>
    </source>
</reference>
<dbReference type="GO" id="GO:0035091">
    <property type="term" value="F:phosphatidylinositol binding"/>
    <property type="evidence" value="ECO:0007669"/>
    <property type="project" value="UniProtKB-ARBA"/>
</dbReference>
<organism evidence="9 10">
    <name type="scientific">Cutaneotrichosporon cavernicola</name>
    <dbReference type="NCBI Taxonomy" id="279322"/>
    <lineage>
        <taxon>Eukaryota</taxon>
        <taxon>Fungi</taxon>
        <taxon>Dikarya</taxon>
        <taxon>Basidiomycota</taxon>
        <taxon>Agaricomycotina</taxon>
        <taxon>Tremellomycetes</taxon>
        <taxon>Trichosporonales</taxon>
        <taxon>Trichosporonaceae</taxon>
        <taxon>Cutaneotrichosporon</taxon>
    </lineage>
</organism>
<dbReference type="PANTHER" id="PTHR10809">
    <property type="entry name" value="VESICLE-ASSOCIATED MEMBRANE PROTEIN-ASSOCIATED PROTEIN"/>
    <property type="match status" value="1"/>
</dbReference>
<comment type="similarity">
    <text evidence="2">Belongs to the VAMP-associated protein (VAP) (TC 9.B.17) family.</text>
</comment>
<dbReference type="GO" id="GO:1902647">
    <property type="term" value="P:negative regulation of 1-phosphatidyl-1D-myo-inositol 4,5-bisphosphate biosynthetic process"/>
    <property type="evidence" value="ECO:0007669"/>
    <property type="project" value="UniProtKB-ARBA"/>
</dbReference>
<dbReference type="InterPro" id="IPR013783">
    <property type="entry name" value="Ig-like_fold"/>
</dbReference>
<dbReference type="GO" id="GO:0051685">
    <property type="term" value="P:maintenance of ER location"/>
    <property type="evidence" value="ECO:0007669"/>
    <property type="project" value="UniProtKB-ARBA"/>
</dbReference>
<dbReference type="GO" id="GO:0140506">
    <property type="term" value="F:endoplasmic reticulum-autophagosome adaptor activity"/>
    <property type="evidence" value="ECO:0007669"/>
    <property type="project" value="UniProtKB-ARBA"/>
</dbReference>
<keyword evidence="3 7" id="KW-0812">Transmembrane</keyword>
<evidence type="ECO:0000256" key="3">
    <source>
        <dbReference type="ARBA" id="ARBA00022692"/>
    </source>
</evidence>
<evidence type="ECO:0000313" key="10">
    <source>
        <dbReference type="Proteomes" id="UP001233271"/>
    </source>
</evidence>
<keyword evidence="10" id="KW-1185">Reference proteome</keyword>
<dbReference type="SUPFAM" id="SSF49354">
    <property type="entry name" value="PapD-like"/>
    <property type="match status" value="1"/>
</dbReference>
<feature type="transmembrane region" description="Helical" evidence="7">
    <location>
        <begin position="321"/>
        <end position="340"/>
    </location>
</feature>
<dbReference type="PIRSF" id="PIRSF019693">
    <property type="entry name" value="VAMP-associated"/>
    <property type="match status" value="1"/>
</dbReference>
<dbReference type="InterPro" id="IPR008962">
    <property type="entry name" value="PapD-like_sf"/>
</dbReference>
<dbReference type="GO" id="GO:0160214">
    <property type="term" value="F:endoplasmic reticulum-plasma membrane adaptor activity"/>
    <property type="evidence" value="ECO:0007669"/>
    <property type="project" value="UniProtKB-ARBA"/>
</dbReference>
<dbReference type="GO" id="GO:0001786">
    <property type="term" value="F:phosphatidylserine binding"/>
    <property type="evidence" value="ECO:0007669"/>
    <property type="project" value="UniProtKB-ARBA"/>
</dbReference>
<dbReference type="Gene3D" id="2.60.40.10">
    <property type="entry name" value="Immunoglobulins"/>
    <property type="match status" value="1"/>
</dbReference>
<comment type="subcellular location">
    <subcellularLocation>
        <location evidence="1">Membrane</location>
        <topology evidence="1">Single-pass type IV membrane protein</topology>
    </subcellularLocation>
</comment>
<dbReference type="GO" id="GO:0061709">
    <property type="term" value="P:reticulophagy"/>
    <property type="evidence" value="ECO:0007669"/>
    <property type="project" value="UniProtKB-ARBA"/>
</dbReference>
<name>A0AA48IDQ2_9TREE</name>
<dbReference type="GO" id="GO:0160219">
    <property type="term" value="C:cortical endoplasmic reticulum membrane"/>
    <property type="evidence" value="ECO:0007669"/>
    <property type="project" value="UniProtKB-ARBA"/>
</dbReference>
<evidence type="ECO:0000256" key="4">
    <source>
        <dbReference type="ARBA" id="ARBA00022989"/>
    </source>
</evidence>
<evidence type="ECO:0000256" key="1">
    <source>
        <dbReference type="ARBA" id="ARBA00004211"/>
    </source>
</evidence>
<dbReference type="GO" id="GO:0090158">
    <property type="term" value="P:endoplasmic reticulum membrane organization"/>
    <property type="evidence" value="ECO:0007669"/>
    <property type="project" value="TreeGrafter"/>
</dbReference>
<sequence length="341" mass="35539">MAVNLSPQNQLGFPRPLTQIVKRSLLIHNPNSQPVAFKVKTTAPKQYCVRPNQGRVEPGENVEVQIVLQALAADPPPHAKCKDKFLVQSAFIPPDEEMHSLPEMWAQVERTNKASIHEQKIRCAYLSAEDGTGNPNGIPEENEDSMSPIDHSRMDESGIYSHAETDIGGSPVPKQMPSSNGNKDLPIPPSLGGPAAAAAGILGAGAAAVGGAHVLNATSGPSAGAGETHREIPSLSAADVQAAGAPTNAALERSLDVTTSDSEKLRIVMQENESLKQQLIALQNAAPAASGLRKRGGAGADVTGAGTKTTTVTAPAQASGVPLEVCAGLVFAVFVLTYLFF</sequence>
<dbReference type="PANTHER" id="PTHR10809:SF6">
    <property type="entry name" value="AT11025P-RELATED"/>
    <property type="match status" value="1"/>
</dbReference>
<dbReference type="GO" id="GO:0033149">
    <property type="term" value="F:FFAT motif binding"/>
    <property type="evidence" value="ECO:0007669"/>
    <property type="project" value="TreeGrafter"/>
</dbReference>
<dbReference type="InterPro" id="IPR016763">
    <property type="entry name" value="VAP"/>
</dbReference>
<dbReference type="GO" id="GO:0007009">
    <property type="term" value="P:plasma membrane organization"/>
    <property type="evidence" value="ECO:0007669"/>
    <property type="project" value="UniProtKB-ARBA"/>
</dbReference>
<protein>
    <recommendedName>
        <fullName evidence="8">MSP domain-containing protein</fullName>
    </recommendedName>
</protein>
<dbReference type="KEGG" id="ccac:CcaHIS019_0205230"/>
<evidence type="ECO:0000256" key="7">
    <source>
        <dbReference type="SAM" id="Phobius"/>
    </source>
</evidence>
<dbReference type="Pfam" id="PF00635">
    <property type="entry name" value="Motile_Sperm"/>
    <property type="match status" value="1"/>
</dbReference>
<dbReference type="Proteomes" id="UP001233271">
    <property type="component" value="Chromosome 2"/>
</dbReference>
<dbReference type="PROSITE" id="PS50202">
    <property type="entry name" value="MSP"/>
    <property type="match status" value="1"/>
</dbReference>
<evidence type="ECO:0000259" key="8">
    <source>
        <dbReference type="PROSITE" id="PS50202"/>
    </source>
</evidence>
<evidence type="ECO:0000256" key="6">
    <source>
        <dbReference type="SAM" id="MobiDB-lite"/>
    </source>
</evidence>
<evidence type="ECO:0000313" key="9">
    <source>
        <dbReference type="EMBL" id="BEI89161.1"/>
    </source>
</evidence>
<dbReference type="GeneID" id="85493032"/>
<gene>
    <name evidence="9" type="primary">SCS2</name>
    <name evidence="9" type="ORF">CcaverHIS019_0205230</name>
</gene>
<dbReference type="GO" id="GO:0061817">
    <property type="term" value="P:endoplasmic reticulum-plasma membrane tethering"/>
    <property type="evidence" value="ECO:0007669"/>
    <property type="project" value="TreeGrafter"/>
</dbReference>
<keyword evidence="5 7" id="KW-0472">Membrane</keyword>
<feature type="region of interest" description="Disordered" evidence="6">
    <location>
        <begin position="128"/>
        <end position="189"/>
    </location>
</feature>
<dbReference type="FunFam" id="2.60.40.10:FF:000813">
    <property type="entry name" value="Vesicle-associated protein 1-1"/>
    <property type="match status" value="1"/>
</dbReference>
<accession>A0AA48IDQ2</accession>
<keyword evidence="4 7" id="KW-1133">Transmembrane helix</keyword>